<dbReference type="AlphaFoldDB" id="K0KUG4"/>
<gene>
    <name evidence="1" type="ORF">BN7_4402</name>
</gene>
<evidence type="ECO:0000313" key="2">
    <source>
        <dbReference type="Proteomes" id="UP000009328"/>
    </source>
</evidence>
<proteinExistence type="predicted"/>
<sequence length="304" mass="35456">MNTTLTAEQEKGYNTIINLTDQELIGTLRLEPVRLRNNQPATMYQNCQSGRFVAALCDPRTSYEFKFNEVFEIVEPQNVEYKKFAVKLALKSHPTSALSEEDINNIKAYIDGCYQPHHLDIFMRPDLNISDVITYLNRVRSLKSDKEIDDDVSKINIERIPRVLINIGSPGFLKCFHKLLNFYSDSFDTSYSPEYKLIGKVFQRQRDNFMSIEGTIPHRNCVYFFKPFKSNSEDFINRELLQDCTKFFESLGLGISSPFNLHNMFYSIYDMECSNDKINIKLNHGDLYEKESLPKYSDIKFELD</sequence>
<dbReference type="HOGENOM" id="CLU_077213_0_0_1"/>
<dbReference type="InParanoid" id="K0KUG4"/>
<organism evidence="1 2">
    <name type="scientific">Wickerhamomyces ciferrii (strain ATCC 14091 / BCRC 22168 / CBS 111 / JCM 3599 / NBRC 0793 / NRRL Y-1031 F-60-10)</name>
    <name type="common">Yeast</name>
    <name type="synonym">Pichia ciferrii</name>
    <dbReference type="NCBI Taxonomy" id="1206466"/>
    <lineage>
        <taxon>Eukaryota</taxon>
        <taxon>Fungi</taxon>
        <taxon>Dikarya</taxon>
        <taxon>Ascomycota</taxon>
        <taxon>Saccharomycotina</taxon>
        <taxon>Saccharomycetes</taxon>
        <taxon>Phaffomycetales</taxon>
        <taxon>Wickerhamomycetaceae</taxon>
        <taxon>Wickerhamomyces</taxon>
    </lineage>
</organism>
<accession>K0KUG4</accession>
<evidence type="ECO:0000313" key="1">
    <source>
        <dbReference type="EMBL" id="CCH44833.1"/>
    </source>
</evidence>
<dbReference type="Proteomes" id="UP000009328">
    <property type="component" value="Unassembled WGS sequence"/>
</dbReference>
<comment type="caution">
    <text evidence="1">The sequence shown here is derived from an EMBL/GenBank/DDBJ whole genome shotgun (WGS) entry which is preliminary data.</text>
</comment>
<reference evidence="1 2" key="1">
    <citation type="journal article" date="2012" name="Eukaryot. Cell">
        <title>Draft genome sequence of Wickerhamomyces ciferrii NRRL Y-1031 F-60-10.</title>
        <authorList>
            <person name="Schneider J."/>
            <person name="Andrea H."/>
            <person name="Blom J."/>
            <person name="Jaenicke S."/>
            <person name="Ruckert C."/>
            <person name="Schorsch C."/>
            <person name="Szczepanowski R."/>
            <person name="Farwick M."/>
            <person name="Goesmann A."/>
            <person name="Puhler A."/>
            <person name="Schaffer S."/>
            <person name="Tauch A."/>
            <person name="Kohler T."/>
            <person name="Brinkrolf K."/>
        </authorList>
    </citation>
    <scope>NUCLEOTIDE SEQUENCE [LARGE SCALE GENOMIC DNA]</scope>
    <source>
        <strain evidence="2">ATCC 14091 / BCRC 22168 / CBS 111 / JCM 3599 / NBRC 0793 / NRRL Y-1031 F-60-10</strain>
    </source>
</reference>
<dbReference type="EMBL" id="CAIF01000156">
    <property type="protein sequence ID" value="CCH44833.1"/>
    <property type="molecule type" value="Genomic_DNA"/>
</dbReference>
<name>K0KUG4_WICCF</name>
<protein>
    <submittedName>
        <fullName evidence="1">Uncharacterized protein</fullName>
    </submittedName>
</protein>
<keyword evidence="2" id="KW-1185">Reference proteome</keyword>